<dbReference type="Proteomes" id="UP000518300">
    <property type="component" value="Unassembled WGS sequence"/>
</dbReference>
<feature type="coiled-coil region" evidence="1">
    <location>
        <begin position="142"/>
        <end position="172"/>
    </location>
</feature>
<evidence type="ECO:0000259" key="5">
    <source>
        <dbReference type="Pfam" id="PF15523"/>
    </source>
</evidence>
<dbReference type="SUPFAM" id="SSF54001">
    <property type="entry name" value="Cysteine proteinases"/>
    <property type="match status" value="1"/>
</dbReference>
<reference evidence="6 7" key="1">
    <citation type="submission" date="2020-04" db="EMBL/GenBank/DDBJ databases">
        <title>Draft genome of Pyxidicoccus fallax type strain.</title>
        <authorList>
            <person name="Whitworth D.E."/>
        </authorList>
    </citation>
    <scope>NUCLEOTIDE SEQUENCE [LARGE SCALE GENOMIC DNA]</scope>
    <source>
        <strain evidence="6 7">DSM 14698</strain>
    </source>
</reference>
<organism evidence="6 7">
    <name type="scientific">Pyxidicoccus fallax</name>
    <dbReference type="NCBI Taxonomy" id="394095"/>
    <lineage>
        <taxon>Bacteria</taxon>
        <taxon>Pseudomonadati</taxon>
        <taxon>Myxococcota</taxon>
        <taxon>Myxococcia</taxon>
        <taxon>Myxococcales</taxon>
        <taxon>Cystobacterineae</taxon>
        <taxon>Myxococcaceae</taxon>
        <taxon>Pyxidicoccus</taxon>
    </lineage>
</organism>
<accession>A0A848LJV5</accession>
<keyword evidence="3" id="KW-1133">Transmembrane helix</keyword>
<evidence type="ECO:0000256" key="3">
    <source>
        <dbReference type="SAM" id="Phobius"/>
    </source>
</evidence>
<keyword evidence="7" id="KW-1185">Reference proteome</keyword>
<feature type="domain" description="Novel toxin 16" evidence="5">
    <location>
        <begin position="949"/>
        <end position="1031"/>
    </location>
</feature>
<dbReference type="PANTHER" id="PTHR33490:SF3">
    <property type="entry name" value="CONSERVED INTEGRAL MEMBRANE PROTEIN"/>
    <property type="match status" value="1"/>
</dbReference>
<sequence>MQGPRAATSYCPSRWIQGISVAVTVAMFCLSLRPLSAAAAPATRLAGAGVSRALLGSMPSVPTQAESCLLTSMPRPEPTAEERHSERLDALKELAKQTRSGRELKALRARLEEATKAGPALEESFRAAEQELKAHALPPVFLERHRAAVRKARAQQEKLAQLARQVARADNTGDAKAGALAGEQVAAFFEKNGQGERHQPTPLSRLPFRQPESQTRQPATSVADFPAELTRPAASPGVKSAPAKSLGALVPVPPDTLVATEDVQLTQPIRDLAAQLHHHPVEIYKWVHDNIEWVPTHGSIQGSDLTLLNRRGNAFDTASLLIALYRASGIPARYVYGTIELPAAQAMNWAGGVTRLEAAQQLLGQGGIPNFAMAQGGVLRALRMEHVWVEALVDFEPSRGAINHAPDTWVPVDASFKQYTFPPRTEVETEAPLDVATETARIMATAAQDEATGSVTQLDTVAYDGWLDSILEEVNGRYGPQPTLRDFTGRRVIVPEQGDVLAGALPYEVIARAQSFARLPDALRHRVQLTFYASAFDKMLGDASLTWTVDLPTLMGKRLGVTYVPATPEDAAALAAYRASPGSSLPLYLLNVRPVIQLDGVERARGPSSRMGEQQTWETRFLSPGDPGSEPESFEVTAGDEMVFGVNGQGVTQEMIHRRFQQGPSETAAENLHTVALYYWAQYDALSEAVAATRNALVVRMPSIGLFSAPLQVQYLFGIPRTGHYGSRQMDVARSLLAVVDRAGGATAEVHRLTGTFGSLLEGRTFDLLFQREQGSGVSAVQLLRDANDQGIPIHLVTPANHAQVAPRLQLPEDIRQEIANAMLAGRHVLVSERAPAHGNWKGVGYIIEDPENGTAAYLINGGLNGGADIPCQEERRRDPVRVPVLEILFVIALILVLILLLLALPEILAVAGALGGRLALARMITLLGFGAAPTMAMASTPGQGMAPPGDCTKTQWKQLQVAVGVACKSKPFSCGSFPNTGANCLELRERRDQALLCASARNAINTTCFRGGDAVHLDLEMKAGASAATCQCKLLVNKCPP</sequence>
<dbReference type="Pfam" id="PF01841">
    <property type="entry name" value="Transglut_core"/>
    <property type="match status" value="1"/>
</dbReference>
<evidence type="ECO:0000256" key="2">
    <source>
        <dbReference type="SAM" id="MobiDB-lite"/>
    </source>
</evidence>
<evidence type="ECO:0000256" key="1">
    <source>
        <dbReference type="SAM" id="Coils"/>
    </source>
</evidence>
<evidence type="ECO:0000259" key="4">
    <source>
        <dbReference type="Pfam" id="PF01841"/>
    </source>
</evidence>
<keyword evidence="1" id="KW-0175">Coiled coil</keyword>
<keyword evidence="3" id="KW-0812">Transmembrane</keyword>
<dbReference type="AlphaFoldDB" id="A0A848LJV5"/>
<dbReference type="PANTHER" id="PTHR33490">
    <property type="entry name" value="BLR5614 PROTEIN-RELATED"/>
    <property type="match status" value="1"/>
</dbReference>
<protein>
    <recommendedName>
        <fullName evidence="8">Transglutaminase-like domain-containing protein</fullName>
    </recommendedName>
</protein>
<dbReference type="InterPro" id="IPR038765">
    <property type="entry name" value="Papain-like_cys_pep_sf"/>
</dbReference>
<comment type="caution">
    <text evidence="6">The sequence shown here is derived from an EMBL/GenBank/DDBJ whole genome shotgun (WGS) entry which is preliminary data.</text>
</comment>
<evidence type="ECO:0000313" key="6">
    <source>
        <dbReference type="EMBL" id="NMO17964.1"/>
    </source>
</evidence>
<feature type="region of interest" description="Disordered" evidence="2">
    <location>
        <begin position="192"/>
        <end position="226"/>
    </location>
</feature>
<dbReference type="RefSeq" id="WP_169347240.1">
    <property type="nucleotide sequence ID" value="NZ_JABBJJ010000116.1"/>
</dbReference>
<feature type="transmembrane region" description="Helical" evidence="3">
    <location>
        <begin position="888"/>
        <end position="915"/>
    </location>
</feature>
<name>A0A848LJV5_9BACT</name>
<feature type="domain" description="Transglutaminase-like" evidence="4">
    <location>
        <begin position="278"/>
        <end position="414"/>
    </location>
</feature>
<evidence type="ECO:0008006" key="8">
    <source>
        <dbReference type="Google" id="ProtNLM"/>
    </source>
</evidence>
<evidence type="ECO:0000313" key="7">
    <source>
        <dbReference type="Proteomes" id="UP000518300"/>
    </source>
</evidence>
<dbReference type="Pfam" id="PF15523">
    <property type="entry name" value="Ntox16"/>
    <property type="match status" value="1"/>
</dbReference>
<gene>
    <name evidence="6" type="ORF">HG543_24345</name>
</gene>
<dbReference type="EMBL" id="JABBJJ010000116">
    <property type="protein sequence ID" value="NMO17964.1"/>
    <property type="molecule type" value="Genomic_DNA"/>
</dbReference>
<keyword evidence="3" id="KW-0472">Membrane</keyword>
<proteinExistence type="predicted"/>
<feature type="compositionally biased region" description="Polar residues" evidence="2">
    <location>
        <begin position="211"/>
        <end position="220"/>
    </location>
</feature>
<dbReference type="InterPro" id="IPR029118">
    <property type="entry name" value="Ntox16"/>
</dbReference>
<dbReference type="Gene3D" id="3.10.620.30">
    <property type="match status" value="1"/>
</dbReference>
<dbReference type="InterPro" id="IPR002931">
    <property type="entry name" value="Transglutaminase-like"/>
</dbReference>